<comment type="caution">
    <text evidence="1">The sequence shown here is derived from an EMBL/GenBank/DDBJ whole genome shotgun (WGS) entry which is preliminary data.</text>
</comment>
<evidence type="ECO:0000313" key="1">
    <source>
        <dbReference type="EMBL" id="MXO54560.1"/>
    </source>
</evidence>
<accession>A0A844Y7E9</accession>
<gene>
    <name evidence="1" type="ORF">GRI47_11170</name>
</gene>
<dbReference type="Proteomes" id="UP000430272">
    <property type="component" value="Unassembled WGS sequence"/>
</dbReference>
<evidence type="ECO:0000313" key="2">
    <source>
        <dbReference type="Proteomes" id="UP000430272"/>
    </source>
</evidence>
<dbReference type="EMBL" id="WTYD01000002">
    <property type="protein sequence ID" value="MXO54560.1"/>
    <property type="molecule type" value="Genomic_DNA"/>
</dbReference>
<protein>
    <submittedName>
        <fullName evidence="1">HAD family hydrolase</fullName>
    </submittedName>
</protein>
<dbReference type="OrthoDB" id="7192139at2"/>
<dbReference type="AlphaFoldDB" id="A0A844Y7E9"/>
<keyword evidence="1" id="KW-0378">Hydrolase</keyword>
<dbReference type="SUPFAM" id="SSF56784">
    <property type="entry name" value="HAD-like"/>
    <property type="match status" value="1"/>
</dbReference>
<dbReference type="GO" id="GO:0016787">
    <property type="term" value="F:hydrolase activity"/>
    <property type="evidence" value="ECO:0007669"/>
    <property type="project" value="UniProtKB-KW"/>
</dbReference>
<dbReference type="InterPro" id="IPR023214">
    <property type="entry name" value="HAD_sf"/>
</dbReference>
<organism evidence="1 2">
    <name type="scientific">Qipengyuania pelagi</name>
    <dbReference type="NCBI Taxonomy" id="994320"/>
    <lineage>
        <taxon>Bacteria</taxon>
        <taxon>Pseudomonadati</taxon>
        <taxon>Pseudomonadota</taxon>
        <taxon>Alphaproteobacteria</taxon>
        <taxon>Sphingomonadales</taxon>
        <taxon>Erythrobacteraceae</taxon>
        <taxon>Qipengyuania</taxon>
    </lineage>
</organism>
<name>A0A844Y7E9_9SPHN</name>
<proteinExistence type="predicted"/>
<dbReference type="RefSeq" id="WP_160661469.1">
    <property type="nucleotide sequence ID" value="NZ_BAABDV010000001.1"/>
</dbReference>
<reference evidence="1 2" key="1">
    <citation type="submission" date="2019-12" db="EMBL/GenBank/DDBJ databases">
        <title>Genomic-based taxomic classification of the family Erythrobacteraceae.</title>
        <authorList>
            <person name="Xu L."/>
        </authorList>
    </citation>
    <scope>NUCLEOTIDE SEQUENCE [LARGE SCALE GENOMIC DNA]</scope>
    <source>
        <strain evidence="1 2">JCM 17468</strain>
    </source>
</reference>
<dbReference type="Gene3D" id="3.40.50.1000">
    <property type="entry name" value="HAD superfamily/HAD-like"/>
    <property type="match status" value="1"/>
</dbReference>
<dbReference type="InterPro" id="IPR036412">
    <property type="entry name" value="HAD-like_sf"/>
</dbReference>
<sequence length="209" mass="23433">MSRPLIISDCDEVLLHMVAHFRDWLGEEHDIDFAMDGDFGNALTRRETGDVVAQEEVWALLNGFFDTEMDSQQPIEGALDAIDTLSKDADVVILTNLLDKRQDRRKAQLLAHGLDARVFTNQGPKGPALRRIVDEYQPSRTIFIDDLPQHHQSARETFGKDITTLHLVGEPLIAPHIACAHTAGHADARIDDWASALPWLKDQLEKEPA</sequence>
<keyword evidence="2" id="KW-1185">Reference proteome</keyword>